<protein>
    <submittedName>
        <fullName evidence="2">Uncharacterized protein</fullName>
    </submittedName>
</protein>
<name>A0A814MUM3_9BILA</name>
<feature type="region of interest" description="Disordered" evidence="1">
    <location>
        <begin position="1"/>
        <end position="28"/>
    </location>
</feature>
<sequence length="194" mass="22358">MTTKHASKPTASSGRGNRLGQTAHSSTVTQMLSDSKQYFKSLVLRLKTKRTTEECQVELHRIVGDMKTDVSTNIDALIQHVVEMRPAPGSPNYEQTSRLYDLILDQVMKMMEDLEKTFTGIFGEFSANMERLWKAISNDREEDLNVAQENFRTILEKYSVQWNQAFQHANQTVHDFEKQLTQKSMERNVGRNQL</sequence>
<dbReference type="EMBL" id="CAJNOG010000214">
    <property type="protein sequence ID" value="CAF1082766.1"/>
    <property type="molecule type" value="Genomic_DNA"/>
</dbReference>
<evidence type="ECO:0000313" key="4">
    <source>
        <dbReference type="Proteomes" id="UP000663845"/>
    </source>
</evidence>
<gene>
    <name evidence="2" type="ORF">JYZ213_LOCUS20387</name>
    <name evidence="3" type="ORF">OXD698_LOCUS163</name>
</gene>
<dbReference type="Proteomes" id="UP000663845">
    <property type="component" value="Unassembled WGS sequence"/>
</dbReference>
<comment type="caution">
    <text evidence="2">The sequence shown here is derived from an EMBL/GenBank/DDBJ whole genome shotgun (WGS) entry which is preliminary data.</text>
</comment>
<evidence type="ECO:0000313" key="2">
    <source>
        <dbReference type="EMBL" id="CAF1082766.1"/>
    </source>
</evidence>
<reference evidence="2" key="1">
    <citation type="submission" date="2021-02" db="EMBL/GenBank/DDBJ databases">
        <authorList>
            <person name="Nowell W R."/>
        </authorList>
    </citation>
    <scope>NUCLEOTIDE SEQUENCE</scope>
</reference>
<evidence type="ECO:0000256" key="1">
    <source>
        <dbReference type="SAM" id="MobiDB-lite"/>
    </source>
</evidence>
<accession>A0A814MUM3</accession>
<dbReference type="EMBL" id="CAJOAZ010000003">
    <property type="protein sequence ID" value="CAF3481489.1"/>
    <property type="molecule type" value="Genomic_DNA"/>
</dbReference>
<dbReference type="Proteomes" id="UP000663844">
    <property type="component" value="Unassembled WGS sequence"/>
</dbReference>
<dbReference type="AlphaFoldDB" id="A0A814MUM3"/>
<organism evidence="2 4">
    <name type="scientific">Adineta steineri</name>
    <dbReference type="NCBI Taxonomy" id="433720"/>
    <lineage>
        <taxon>Eukaryota</taxon>
        <taxon>Metazoa</taxon>
        <taxon>Spiralia</taxon>
        <taxon>Gnathifera</taxon>
        <taxon>Rotifera</taxon>
        <taxon>Eurotatoria</taxon>
        <taxon>Bdelloidea</taxon>
        <taxon>Adinetida</taxon>
        <taxon>Adinetidae</taxon>
        <taxon>Adineta</taxon>
    </lineage>
</organism>
<proteinExistence type="predicted"/>
<evidence type="ECO:0000313" key="3">
    <source>
        <dbReference type="EMBL" id="CAF3481489.1"/>
    </source>
</evidence>